<feature type="region of interest" description="Disordered" evidence="1">
    <location>
        <begin position="81"/>
        <end position="113"/>
    </location>
</feature>
<evidence type="ECO:0000313" key="2">
    <source>
        <dbReference type="EMBL" id="GIY02928.1"/>
    </source>
</evidence>
<gene>
    <name evidence="2" type="ORF">CDAR_407281</name>
</gene>
<sequence>MISFDSLNCYTEETKKDLFAEEHRWVIARRSRATWRLPSNLTWRRERKKKIITGSRGLHLLLLELVLSLFIRGMTHGWQRTRWQSTRQHGNPTSEKSRWALTQAAEDNGMVQG</sequence>
<evidence type="ECO:0000313" key="3">
    <source>
        <dbReference type="Proteomes" id="UP001054837"/>
    </source>
</evidence>
<evidence type="ECO:0000256" key="1">
    <source>
        <dbReference type="SAM" id="MobiDB-lite"/>
    </source>
</evidence>
<proteinExistence type="predicted"/>
<dbReference type="AlphaFoldDB" id="A0AAV4Q689"/>
<dbReference type="Proteomes" id="UP001054837">
    <property type="component" value="Unassembled WGS sequence"/>
</dbReference>
<name>A0AAV4Q689_9ARAC</name>
<accession>A0AAV4Q689</accession>
<keyword evidence="3" id="KW-1185">Reference proteome</keyword>
<comment type="caution">
    <text evidence="2">The sequence shown here is derived from an EMBL/GenBank/DDBJ whole genome shotgun (WGS) entry which is preliminary data.</text>
</comment>
<feature type="compositionally biased region" description="Polar residues" evidence="1">
    <location>
        <begin position="81"/>
        <end position="94"/>
    </location>
</feature>
<organism evidence="2 3">
    <name type="scientific">Caerostris darwini</name>
    <dbReference type="NCBI Taxonomy" id="1538125"/>
    <lineage>
        <taxon>Eukaryota</taxon>
        <taxon>Metazoa</taxon>
        <taxon>Ecdysozoa</taxon>
        <taxon>Arthropoda</taxon>
        <taxon>Chelicerata</taxon>
        <taxon>Arachnida</taxon>
        <taxon>Araneae</taxon>
        <taxon>Araneomorphae</taxon>
        <taxon>Entelegynae</taxon>
        <taxon>Araneoidea</taxon>
        <taxon>Araneidae</taxon>
        <taxon>Caerostris</taxon>
    </lineage>
</organism>
<dbReference type="EMBL" id="BPLQ01003766">
    <property type="protein sequence ID" value="GIY02928.1"/>
    <property type="molecule type" value="Genomic_DNA"/>
</dbReference>
<protein>
    <submittedName>
        <fullName evidence="2">Uncharacterized protein</fullName>
    </submittedName>
</protein>
<reference evidence="2 3" key="1">
    <citation type="submission" date="2021-06" db="EMBL/GenBank/DDBJ databases">
        <title>Caerostris darwini draft genome.</title>
        <authorList>
            <person name="Kono N."/>
            <person name="Arakawa K."/>
        </authorList>
    </citation>
    <scope>NUCLEOTIDE SEQUENCE [LARGE SCALE GENOMIC DNA]</scope>
</reference>